<comment type="caution">
    <text evidence="2">The sequence shown here is derived from an EMBL/GenBank/DDBJ whole genome shotgun (WGS) entry which is preliminary data.</text>
</comment>
<reference evidence="2 3" key="1">
    <citation type="submission" date="2020-08" db="EMBL/GenBank/DDBJ databases">
        <title>Genomic Encyclopedia of Type Strains, Phase III (KMG-III): the genomes of soil and plant-associated and newly described type strains.</title>
        <authorList>
            <person name="Whitman W."/>
        </authorList>
    </citation>
    <scope>NUCLEOTIDE SEQUENCE [LARGE SCALE GENOMIC DNA]</scope>
    <source>
        <strain evidence="2 3">CECT 8640</strain>
    </source>
</reference>
<dbReference type="GO" id="GO:0006526">
    <property type="term" value="P:L-arginine biosynthetic process"/>
    <property type="evidence" value="ECO:0007669"/>
    <property type="project" value="UniProtKB-UniPathway"/>
</dbReference>
<name>A0A841CC05_9PSEU</name>
<dbReference type="GO" id="GO:0004055">
    <property type="term" value="F:argininosuccinate synthase activity"/>
    <property type="evidence" value="ECO:0007669"/>
    <property type="project" value="InterPro"/>
</dbReference>
<gene>
    <name evidence="2" type="ORF">FHS29_002633</name>
</gene>
<organism evidence="2 3">
    <name type="scientific">Saccharothrix tamanrassetensis</name>
    <dbReference type="NCBI Taxonomy" id="1051531"/>
    <lineage>
        <taxon>Bacteria</taxon>
        <taxon>Bacillati</taxon>
        <taxon>Actinomycetota</taxon>
        <taxon>Actinomycetes</taxon>
        <taxon>Pseudonocardiales</taxon>
        <taxon>Pseudonocardiaceae</taxon>
        <taxon>Saccharothrix</taxon>
    </lineage>
</organism>
<evidence type="ECO:0000259" key="1">
    <source>
        <dbReference type="Pfam" id="PF20979"/>
    </source>
</evidence>
<dbReference type="EMBL" id="JACHJN010000003">
    <property type="protein sequence ID" value="MBB5956052.1"/>
    <property type="molecule type" value="Genomic_DNA"/>
</dbReference>
<dbReference type="Proteomes" id="UP000547510">
    <property type="component" value="Unassembled WGS sequence"/>
</dbReference>
<dbReference type="AlphaFoldDB" id="A0A841CC05"/>
<keyword evidence="3" id="KW-1185">Reference proteome</keyword>
<evidence type="ECO:0000313" key="3">
    <source>
        <dbReference type="Proteomes" id="UP000547510"/>
    </source>
</evidence>
<evidence type="ECO:0000313" key="2">
    <source>
        <dbReference type="EMBL" id="MBB5956052.1"/>
    </source>
</evidence>
<sequence length="67" mass="7274">MGERVVPACVPHGGRAVVTGRRGDEPLYDFNRATDDRCDTFDQTSAKGSARLRSLPSKIAAKRDLGK</sequence>
<proteinExistence type="predicted"/>
<dbReference type="InterPro" id="IPR024074">
    <property type="entry name" value="AS_cat/multimer_dom_body"/>
</dbReference>
<dbReference type="UniPathway" id="UPA00068">
    <property type="reaction ID" value="UER00113"/>
</dbReference>
<dbReference type="InterPro" id="IPR048268">
    <property type="entry name" value="Arginosuc_syn_C"/>
</dbReference>
<protein>
    <submittedName>
        <fullName evidence="2">Argininosuccinate synthase</fullName>
    </submittedName>
</protein>
<accession>A0A841CC05</accession>
<dbReference type="SUPFAM" id="SSF69864">
    <property type="entry name" value="Argininosuccinate synthetase, C-terminal domain"/>
    <property type="match status" value="1"/>
</dbReference>
<dbReference type="Gene3D" id="1.20.5.470">
    <property type="entry name" value="Single helix bin"/>
    <property type="match status" value="1"/>
</dbReference>
<dbReference type="Pfam" id="PF20979">
    <property type="entry name" value="Arginosuc_syn_C"/>
    <property type="match status" value="1"/>
</dbReference>
<feature type="domain" description="Arginosuccinate synthase C-terminal" evidence="1">
    <location>
        <begin position="12"/>
        <end position="59"/>
    </location>
</feature>